<dbReference type="Proteomes" id="UP000824120">
    <property type="component" value="Chromosome 4"/>
</dbReference>
<sequence>MNTKAAKKMNNPNFIQHNTFKKTCATANVNNMFMETVTLCAADRTSSGEISLGINHPNGPHENAKAATNTHMHRTTNIA</sequence>
<feature type="region of interest" description="Disordered" evidence="1">
    <location>
        <begin position="51"/>
        <end position="79"/>
    </location>
</feature>
<protein>
    <submittedName>
        <fullName evidence="2">Uncharacterized protein</fullName>
    </submittedName>
</protein>
<evidence type="ECO:0000313" key="3">
    <source>
        <dbReference type="Proteomes" id="UP000824120"/>
    </source>
</evidence>
<proteinExistence type="predicted"/>
<dbReference type="AlphaFoldDB" id="A0A9J5ZJF3"/>
<feature type="compositionally biased region" description="Polar residues" evidence="1">
    <location>
        <begin position="66"/>
        <end position="79"/>
    </location>
</feature>
<keyword evidence="3" id="KW-1185">Reference proteome</keyword>
<accession>A0A9J5ZJF3</accession>
<evidence type="ECO:0000313" key="2">
    <source>
        <dbReference type="EMBL" id="KAG5612447.1"/>
    </source>
</evidence>
<dbReference type="EMBL" id="JACXVP010000004">
    <property type="protein sequence ID" value="KAG5612447.1"/>
    <property type="molecule type" value="Genomic_DNA"/>
</dbReference>
<evidence type="ECO:0000256" key="1">
    <source>
        <dbReference type="SAM" id="MobiDB-lite"/>
    </source>
</evidence>
<name>A0A9J5ZJF3_SOLCO</name>
<dbReference type="OrthoDB" id="1733086at2759"/>
<gene>
    <name evidence="2" type="ORF">H5410_023728</name>
</gene>
<reference evidence="2 3" key="1">
    <citation type="submission" date="2020-09" db="EMBL/GenBank/DDBJ databases">
        <title>De no assembly of potato wild relative species, Solanum commersonii.</title>
        <authorList>
            <person name="Cho K."/>
        </authorList>
    </citation>
    <scope>NUCLEOTIDE SEQUENCE [LARGE SCALE GENOMIC DNA]</scope>
    <source>
        <strain evidence="2">LZ3.2</strain>
        <tissue evidence="2">Leaf</tissue>
    </source>
</reference>
<comment type="caution">
    <text evidence="2">The sequence shown here is derived from an EMBL/GenBank/DDBJ whole genome shotgun (WGS) entry which is preliminary data.</text>
</comment>
<organism evidence="2 3">
    <name type="scientific">Solanum commersonii</name>
    <name type="common">Commerson's wild potato</name>
    <name type="synonym">Commerson's nightshade</name>
    <dbReference type="NCBI Taxonomy" id="4109"/>
    <lineage>
        <taxon>Eukaryota</taxon>
        <taxon>Viridiplantae</taxon>
        <taxon>Streptophyta</taxon>
        <taxon>Embryophyta</taxon>
        <taxon>Tracheophyta</taxon>
        <taxon>Spermatophyta</taxon>
        <taxon>Magnoliopsida</taxon>
        <taxon>eudicotyledons</taxon>
        <taxon>Gunneridae</taxon>
        <taxon>Pentapetalae</taxon>
        <taxon>asterids</taxon>
        <taxon>lamiids</taxon>
        <taxon>Solanales</taxon>
        <taxon>Solanaceae</taxon>
        <taxon>Solanoideae</taxon>
        <taxon>Solaneae</taxon>
        <taxon>Solanum</taxon>
    </lineage>
</organism>